<feature type="transmembrane region" description="Helical" evidence="1">
    <location>
        <begin position="12"/>
        <end position="35"/>
    </location>
</feature>
<dbReference type="RefSeq" id="WP_131994191.1">
    <property type="nucleotide sequence ID" value="NZ_JACGXM010000018.1"/>
</dbReference>
<keyword evidence="1" id="KW-0472">Membrane</keyword>
<dbReference type="EMBL" id="SLWQ01000002">
    <property type="protein sequence ID" value="TCO41710.1"/>
    <property type="molecule type" value="Genomic_DNA"/>
</dbReference>
<proteinExistence type="predicted"/>
<dbReference type="Proteomes" id="UP000294862">
    <property type="component" value="Unassembled WGS sequence"/>
</dbReference>
<feature type="transmembrane region" description="Helical" evidence="1">
    <location>
        <begin position="117"/>
        <end position="138"/>
    </location>
</feature>
<keyword evidence="1" id="KW-1133">Transmembrane helix</keyword>
<keyword evidence="1" id="KW-0812">Transmembrane</keyword>
<organism evidence="2 3">
    <name type="scientific">Dokdonella fugitiva</name>
    <dbReference type="NCBI Taxonomy" id="328517"/>
    <lineage>
        <taxon>Bacteria</taxon>
        <taxon>Pseudomonadati</taxon>
        <taxon>Pseudomonadota</taxon>
        <taxon>Gammaproteobacteria</taxon>
        <taxon>Lysobacterales</taxon>
        <taxon>Rhodanobacteraceae</taxon>
        <taxon>Dokdonella</taxon>
    </lineage>
</organism>
<feature type="transmembrane region" description="Helical" evidence="1">
    <location>
        <begin position="69"/>
        <end position="97"/>
    </location>
</feature>
<accession>A0A4V2S2T6</accession>
<keyword evidence="3" id="KW-1185">Reference proteome</keyword>
<gene>
    <name evidence="2" type="ORF">EV148_10260</name>
</gene>
<dbReference type="AlphaFoldDB" id="A0A4V2S2T6"/>
<reference evidence="2 3" key="1">
    <citation type="journal article" date="2015" name="Stand. Genomic Sci.">
        <title>Genomic Encyclopedia of Bacterial and Archaeal Type Strains, Phase III: the genomes of soil and plant-associated and newly described type strains.</title>
        <authorList>
            <person name="Whitman W.B."/>
            <person name="Woyke T."/>
            <person name="Klenk H.P."/>
            <person name="Zhou Y."/>
            <person name="Lilburn T.G."/>
            <person name="Beck B.J."/>
            <person name="De Vos P."/>
            <person name="Vandamme P."/>
            <person name="Eisen J.A."/>
            <person name="Garrity G."/>
            <person name="Hugenholtz P."/>
            <person name="Kyrpides N.C."/>
        </authorList>
    </citation>
    <scope>NUCLEOTIDE SEQUENCE [LARGE SCALE GENOMIC DNA]</scope>
    <source>
        <strain evidence="2 3">A3</strain>
    </source>
</reference>
<comment type="caution">
    <text evidence="2">The sequence shown here is derived from an EMBL/GenBank/DDBJ whole genome shotgun (WGS) entry which is preliminary data.</text>
</comment>
<evidence type="ECO:0000256" key="1">
    <source>
        <dbReference type="SAM" id="Phobius"/>
    </source>
</evidence>
<sequence>MPAEPSPASRPRAIGIATAIMCALAGGALWCLLSLYSRGDLAGLAFLVALPVTWTLRRHGYAGRWSGALVAAACVALAAFYSFYLQAVARIAGMLGLPMRETLLRMEPGMAIDIARANTGTTSIAIVVAAIVFAGAFVKRRA</sequence>
<evidence type="ECO:0000313" key="3">
    <source>
        <dbReference type="Proteomes" id="UP000294862"/>
    </source>
</evidence>
<protein>
    <submittedName>
        <fullName evidence="2">Uncharacterized protein</fullName>
    </submittedName>
</protein>
<evidence type="ECO:0000313" key="2">
    <source>
        <dbReference type="EMBL" id="TCO41710.1"/>
    </source>
</evidence>
<name>A0A4V2S2T6_9GAMM</name>